<dbReference type="InterPro" id="IPR005496">
    <property type="entry name" value="Integral_membrane_TerC"/>
</dbReference>
<feature type="transmembrane region" description="Helical" evidence="6">
    <location>
        <begin position="6"/>
        <end position="27"/>
    </location>
</feature>
<proteinExistence type="inferred from homology"/>
<evidence type="ECO:0000313" key="8">
    <source>
        <dbReference type="Proteomes" id="UP000224915"/>
    </source>
</evidence>
<keyword evidence="5 6" id="KW-0472">Membrane</keyword>
<dbReference type="PANTHER" id="PTHR30238">
    <property type="entry name" value="MEMBRANE BOUND PREDICTED REDOX MODULATOR"/>
    <property type="match status" value="1"/>
</dbReference>
<comment type="similarity">
    <text evidence="2">Belongs to the TerC family.</text>
</comment>
<dbReference type="PANTHER" id="PTHR30238:SF0">
    <property type="entry name" value="THYLAKOID MEMBRANE PROTEIN TERC, CHLOROPLASTIC"/>
    <property type="match status" value="1"/>
</dbReference>
<evidence type="ECO:0000256" key="6">
    <source>
        <dbReference type="SAM" id="Phobius"/>
    </source>
</evidence>
<dbReference type="NCBIfam" id="TIGR03718">
    <property type="entry name" value="R_switched_Alx"/>
    <property type="match status" value="1"/>
</dbReference>
<accession>A0A2A9D0F1</accession>
<feature type="transmembrane region" description="Helical" evidence="6">
    <location>
        <begin position="103"/>
        <end position="123"/>
    </location>
</feature>
<gene>
    <name evidence="7" type="ORF">ATL40_1304</name>
</gene>
<organism evidence="7 8">
    <name type="scientific">Serinibacter salmoneus</name>
    <dbReference type="NCBI Taxonomy" id="556530"/>
    <lineage>
        <taxon>Bacteria</taxon>
        <taxon>Bacillati</taxon>
        <taxon>Actinomycetota</taxon>
        <taxon>Actinomycetes</taxon>
        <taxon>Micrococcales</taxon>
        <taxon>Beutenbergiaceae</taxon>
        <taxon>Serinibacter</taxon>
    </lineage>
</organism>
<feature type="transmembrane region" description="Helical" evidence="6">
    <location>
        <begin position="194"/>
        <end position="217"/>
    </location>
</feature>
<feature type="transmembrane region" description="Helical" evidence="6">
    <location>
        <begin position="39"/>
        <end position="60"/>
    </location>
</feature>
<keyword evidence="4 6" id="KW-1133">Transmembrane helix</keyword>
<feature type="transmembrane region" description="Helical" evidence="6">
    <location>
        <begin position="80"/>
        <end position="96"/>
    </location>
</feature>
<comment type="subcellular location">
    <subcellularLocation>
        <location evidence="1">Membrane</location>
        <topology evidence="1">Multi-pass membrane protein</topology>
    </subcellularLocation>
</comment>
<evidence type="ECO:0000256" key="5">
    <source>
        <dbReference type="ARBA" id="ARBA00023136"/>
    </source>
</evidence>
<feature type="transmembrane region" description="Helical" evidence="6">
    <location>
        <begin position="223"/>
        <end position="244"/>
    </location>
</feature>
<reference evidence="7 8" key="1">
    <citation type="submission" date="2017-10" db="EMBL/GenBank/DDBJ databases">
        <title>Sequencing the genomes of 1000 actinobacteria strains.</title>
        <authorList>
            <person name="Klenk H.-P."/>
        </authorList>
    </citation>
    <scope>NUCLEOTIDE SEQUENCE [LARGE SCALE GENOMIC DNA]</scope>
    <source>
        <strain evidence="7 8">DSM 21801</strain>
    </source>
</reference>
<feature type="transmembrane region" description="Helical" evidence="6">
    <location>
        <begin position="129"/>
        <end position="148"/>
    </location>
</feature>
<keyword evidence="3 6" id="KW-0812">Transmembrane</keyword>
<dbReference type="OrthoDB" id="5242957at2"/>
<evidence type="ECO:0000256" key="4">
    <source>
        <dbReference type="ARBA" id="ARBA00022989"/>
    </source>
</evidence>
<keyword evidence="8" id="KW-1185">Reference proteome</keyword>
<comment type="caution">
    <text evidence="7">The sequence shown here is derived from an EMBL/GenBank/DDBJ whole genome shotgun (WGS) entry which is preliminary data.</text>
</comment>
<dbReference type="EMBL" id="PDJD01000001">
    <property type="protein sequence ID" value="PFG19735.1"/>
    <property type="molecule type" value="Genomic_DNA"/>
</dbReference>
<dbReference type="AlphaFoldDB" id="A0A2A9D0F1"/>
<evidence type="ECO:0000256" key="3">
    <source>
        <dbReference type="ARBA" id="ARBA00022692"/>
    </source>
</evidence>
<evidence type="ECO:0000256" key="2">
    <source>
        <dbReference type="ARBA" id="ARBA00007511"/>
    </source>
</evidence>
<dbReference type="InterPro" id="IPR022369">
    <property type="entry name" value="Integral_membrane_TerC_rswitch"/>
</dbReference>
<feature type="transmembrane region" description="Helical" evidence="6">
    <location>
        <begin position="251"/>
        <end position="274"/>
    </location>
</feature>
<dbReference type="Pfam" id="PF03741">
    <property type="entry name" value="TerC"/>
    <property type="match status" value="1"/>
</dbReference>
<sequence length="335" mass="37154">MDVPVWLWAVTVAGIVAMLAVDLFGHVRKPHAPTLREAAIWSAAYVAIALLFGVAILVMFPSPYGAEYFAGYITEKSLSLDNLFVFVLIMGAFSVPRENQQKVLFVGIILALVLRTIFIFIGAEIVNNFAWVFYIFGAFLIWTAIAQLRHTEETDEKRENFLVRWVRRIFPVTDSYHGDRIWVKHDGRWHITPMLLVMVAIGSADILFAIDSIPAIFGLTQEVFLIFAANAFSLLGLRQLFFLVDGLLDRLVYLNYGLAAILAFIGVKLVLHALHENELPFINGGEHVSVPEVSIAFSLIFIVGVLTITTVASLAKSRRDAALTSAAADDDGARD</sequence>
<feature type="transmembrane region" description="Helical" evidence="6">
    <location>
        <begin position="294"/>
        <end position="315"/>
    </location>
</feature>
<dbReference type="GO" id="GO:0016020">
    <property type="term" value="C:membrane"/>
    <property type="evidence" value="ECO:0007669"/>
    <property type="project" value="UniProtKB-SubCell"/>
</dbReference>
<protein>
    <submittedName>
        <fullName evidence="7">Tellurite resistance protein TerC</fullName>
    </submittedName>
</protein>
<name>A0A2A9D0F1_9MICO</name>
<dbReference type="Proteomes" id="UP000224915">
    <property type="component" value="Unassembled WGS sequence"/>
</dbReference>
<dbReference type="RefSeq" id="WP_098470336.1">
    <property type="nucleotide sequence ID" value="NZ_PDJD01000001.1"/>
</dbReference>
<evidence type="ECO:0000256" key="1">
    <source>
        <dbReference type="ARBA" id="ARBA00004141"/>
    </source>
</evidence>
<evidence type="ECO:0000313" key="7">
    <source>
        <dbReference type="EMBL" id="PFG19735.1"/>
    </source>
</evidence>